<protein>
    <recommendedName>
        <fullName evidence="2">DUF6318 domain-containing protein</fullName>
    </recommendedName>
</protein>
<sequence length="219" mass="22991">MGAIGAGMLMVALAGCGGEKAGDGPTPASPTTAASSSSDAGGSDASSGASDVGGGEAGGRVTGLPPENEALKAPDKTDYLGISYPTDQGAQAAAKYFFDAMYYGYATGDSSPFKGISDQKTCDKCSQVSDEIDRWRGDHRFLTPPTLTFDAVERLPDREQYGGKTPVALKFTRGKTDEFDKGDKGKSFPPMTYEAALLLTWQDDKWVVSNASWEKISAQ</sequence>
<dbReference type="RefSeq" id="WP_096883207.1">
    <property type="nucleotide sequence ID" value="NZ_CP023482.1"/>
</dbReference>
<proteinExistence type="predicted"/>
<feature type="region of interest" description="Disordered" evidence="1">
    <location>
        <begin position="19"/>
        <end position="72"/>
    </location>
</feature>
<feature type="compositionally biased region" description="Gly residues" evidence="1">
    <location>
        <begin position="51"/>
        <end position="61"/>
    </location>
</feature>
<dbReference type="Proteomes" id="UP000815698">
    <property type="component" value="Chromosome"/>
</dbReference>
<name>A0ABM6PNS3_9MICO</name>
<accession>A0ABM6PNS3</accession>
<evidence type="ECO:0000313" key="3">
    <source>
        <dbReference type="EMBL" id="ATH97015.1"/>
    </source>
</evidence>
<evidence type="ECO:0000259" key="2">
    <source>
        <dbReference type="Pfam" id="PF19843"/>
    </source>
</evidence>
<evidence type="ECO:0000313" key="4">
    <source>
        <dbReference type="Proteomes" id="UP000815698"/>
    </source>
</evidence>
<organism evidence="3 4">
    <name type="scientific">Dermabacter jinjuensis</name>
    <dbReference type="NCBI Taxonomy" id="1667168"/>
    <lineage>
        <taxon>Bacteria</taxon>
        <taxon>Bacillati</taxon>
        <taxon>Actinomycetota</taxon>
        <taxon>Actinomycetes</taxon>
        <taxon>Micrococcales</taxon>
        <taxon>Dermabacteraceae</taxon>
        <taxon>Dermabacter</taxon>
    </lineage>
</organism>
<dbReference type="InterPro" id="IPR046281">
    <property type="entry name" value="DUF6318"/>
</dbReference>
<dbReference type="EMBL" id="CP023482">
    <property type="protein sequence ID" value="ATH97015.1"/>
    <property type="molecule type" value="Genomic_DNA"/>
</dbReference>
<dbReference type="Pfam" id="PF19843">
    <property type="entry name" value="DUF6318"/>
    <property type="match status" value="1"/>
</dbReference>
<gene>
    <name evidence="3" type="ORF">COP05_07915</name>
</gene>
<feature type="compositionally biased region" description="Low complexity" evidence="1">
    <location>
        <begin position="23"/>
        <end position="50"/>
    </location>
</feature>
<feature type="domain" description="DUF6318" evidence="2">
    <location>
        <begin position="85"/>
        <end position="211"/>
    </location>
</feature>
<keyword evidence="4" id="KW-1185">Reference proteome</keyword>
<evidence type="ECO:0000256" key="1">
    <source>
        <dbReference type="SAM" id="MobiDB-lite"/>
    </source>
</evidence>
<reference evidence="3 4" key="1">
    <citation type="journal article" date="2016" name="Int. J. Syst. Evol. Microbiol.">
        <title>Dermabacter jinjuensis sp. nov., a novel species of the genus Dermabacter isolated from a clinical specimen.</title>
        <authorList>
            <person name="Park Y.K."/>
            <person name="Lee K.M."/>
            <person name="Lee W.K."/>
            <person name="Cho M.J."/>
            <person name="Lee H.S."/>
            <person name="Cho Y.G."/>
            <person name="Lee Y.C."/>
            <person name="Lee W.K."/>
            <person name="Seong W.K."/>
            <person name="Hwang K.J."/>
        </authorList>
    </citation>
    <scope>NUCLEOTIDE SEQUENCE [LARGE SCALE GENOMIC DNA]</scope>
    <source>
        <strain evidence="3 4">32T</strain>
    </source>
</reference>